<evidence type="ECO:0000313" key="3">
    <source>
        <dbReference type="Proteomes" id="UP000235786"/>
    </source>
</evidence>
<dbReference type="PANTHER" id="PTHR46082:SF11">
    <property type="entry name" value="AAA+ ATPASE DOMAIN-CONTAINING PROTEIN-RELATED"/>
    <property type="match status" value="1"/>
</dbReference>
<name>A0A2J6S251_HYAVF</name>
<reference evidence="2 3" key="1">
    <citation type="submission" date="2016-04" db="EMBL/GenBank/DDBJ databases">
        <title>A degradative enzymes factory behind the ericoid mycorrhizal symbiosis.</title>
        <authorList>
            <consortium name="DOE Joint Genome Institute"/>
            <person name="Martino E."/>
            <person name="Morin E."/>
            <person name="Grelet G."/>
            <person name="Kuo A."/>
            <person name="Kohler A."/>
            <person name="Daghino S."/>
            <person name="Barry K."/>
            <person name="Choi C."/>
            <person name="Cichocki N."/>
            <person name="Clum A."/>
            <person name="Copeland A."/>
            <person name="Hainaut M."/>
            <person name="Haridas S."/>
            <person name="Labutti K."/>
            <person name="Lindquist E."/>
            <person name="Lipzen A."/>
            <person name="Khouja H.-R."/>
            <person name="Murat C."/>
            <person name="Ohm R."/>
            <person name="Olson A."/>
            <person name="Spatafora J."/>
            <person name="Veneault-Fourrey C."/>
            <person name="Henrissat B."/>
            <person name="Grigoriev I."/>
            <person name="Martin F."/>
            <person name="Perotto S."/>
        </authorList>
    </citation>
    <scope>NUCLEOTIDE SEQUENCE [LARGE SCALE GENOMIC DNA]</scope>
    <source>
        <strain evidence="2 3">F</strain>
    </source>
</reference>
<evidence type="ECO:0008006" key="4">
    <source>
        <dbReference type="Google" id="ProtNLM"/>
    </source>
</evidence>
<dbReference type="EMBL" id="KZ613941">
    <property type="protein sequence ID" value="PMD44818.1"/>
    <property type="molecule type" value="Genomic_DNA"/>
</dbReference>
<dbReference type="InterPro" id="IPR053137">
    <property type="entry name" value="NLR-like"/>
</dbReference>
<keyword evidence="1" id="KW-0472">Membrane</keyword>
<dbReference type="Gene3D" id="3.40.50.1580">
    <property type="entry name" value="Nucleoside phosphorylase domain"/>
    <property type="match status" value="2"/>
</dbReference>
<dbReference type="SUPFAM" id="SSF53167">
    <property type="entry name" value="Purine and uridine phosphorylases"/>
    <property type="match status" value="1"/>
</dbReference>
<dbReference type="GO" id="GO:0003824">
    <property type="term" value="F:catalytic activity"/>
    <property type="evidence" value="ECO:0007669"/>
    <property type="project" value="InterPro"/>
</dbReference>
<gene>
    <name evidence="2" type="ORF">L207DRAFT_542384</name>
</gene>
<keyword evidence="1" id="KW-1133">Transmembrane helix</keyword>
<evidence type="ECO:0000313" key="2">
    <source>
        <dbReference type="EMBL" id="PMD44818.1"/>
    </source>
</evidence>
<dbReference type="PANTHER" id="PTHR46082">
    <property type="entry name" value="ATP/GTP-BINDING PROTEIN-RELATED"/>
    <property type="match status" value="1"/>
</dbReference>
<organism evidence="2 3">
    <name type="scientific">Hyaloscypha variabilis (strain UAMH 11265 / GT02V1 / F)</name>
    <name type="common">Meliniomyces variabilis</name>
    <dbReference type="NCBI Taxonomy" id="1149755"/>
    <lineage>
        <taxon>Eukaryota</taxon>
        <taxon>Fungi</taxon>
        <taxon>Dikarya</taxon>
        <taxon>Ascomycota</taxon>
        <taxon>Pezizomycotina</taxon>
        <taxon>Leotiomycetes</taxon>
        <taxon>Helotiales</taxon>
        <taxon>Hyaloscyphaceae</taxon>
        <taxon>Hyaloscypha</taxon>
        <taxon>Hyaloscypha variabilis</taxon>
    </lineage>
</organism>
<protein>
    <recommendedName>
        <fullName evidence="4">Purine and uridine phosphorylase</fullName>
    </recommendedName>
</protein>
<dbReference type="Proteomes" id="UP000235786">
    <property type="component" value="Unassembled WGS sequence"/>
</dbReference>
<keyword evidence="3" id="KW-1185">Reference proteome</keyword>
<sequence>MKLPKRLLICALATEKAAIVTILDETHSKLKKIRVHNIVIACLLAGLIGNGPATIITNKMQRSFLIKFGLIVGWDFGKTGKGGEFQQTSSLDKPPLVLLHALQELRTFDLINGVDIKGPLLFILFEATYNHEGDETPAREDSTPRIHYGNITSRNEVIKHGTTPDKIVKEEGVICFEMEVAGLIDNFRYLIIRGICNYTDSYKNKIWQPYATATAAAFTRGLLGFINE</sequence>
<accession>A0A2J6S251</accession>
<proteinExistence type="predicted"/>
<dbReference type="InterPro" id="IPR035994">
    <property type="entry name" value="Nucleoside_phosphorylase_sf"/>
</dbReference>
<dbReference type="OrthoDB" id="20872at2759"/>
<feature type="transmembrane region" description="Helical" evidence="1">
    <location>
        <begin position="33"/>
        <end position="57"/>
    </location>
</feature>
<dbReference type="STRING" id="1149755.A0A2J6S251"/>
<evidence type="ECO:0000256" key="1">
    <source>
        <dbReference type="SAM" id="Phobius"/>
    </source>
</evidence>
<keyword evidence="1" id="KW-0812">Transmembrane</keyword>
<dbReference type="GO" id="GO:0009116">
    <property type="term" value="P:nucleoside metabolic process"/>
    <property type="evidence" value="ECO:0007669"/>
    <property type="project" value="InterPro"/>
</dbReference>
<dbReference type="AlphaFoldDB" id="A0A2J6S251"/>